<dbReference type="SUPFAM" id="SSF53187">
    <property type="entry name" value="Zn-dependent exopeptidases"/>
    <property type="match status" value="1"/>
</dbReference>
<keyword evidence="3" id="KW-1185">Reference proteome</keyword>
<feature type="domain" description="Peptidase M28" evidence="1">
    <location>
        <begin position="59"/>
        <end position="278"/>
    </location>
</feature>
<dbReference type="Pfam" id="PF04389">
    <property type="entry name" value="Peptidase_M28"/>
    <property type="match status" value="1"/>
</dbReference>
<dbReference type="InterPro" id="IPR045175">
    <property type="entry name" value="M28_fam"/>
</dbReference>
<dbReference type="Proteomes" id="UP000326570">
    <property type="component" value="Unassembled WGS sequence"/>
</dbReference>
<proteinExistence type="predicted"/>
<evidence type="ECO:0000259" key="1">
    <source>
        <dbReference type="Pfam" id="PF04389"/>
    </source>
</evidence>
<gene>
    <name evidence="2" type="ORF">F0P94_03640</name>
</gene>
<dbReference type="GO" id="GO:0008235">
    <property type="term" value="F:metalloexopeptidase activity"/>
    <property type="evidence" value="ECO:0007669"/>
    <property type="project" value="InterPro"/>
</dbReference>
<dbReference type="AlphaFoldDB" id="A0A5N1J745"/>
<reference evidence="2 3" key="1">
    <citation type="submission" date="2019-09" db="EMBL/GenBank/DDBJ databases">
        <title>Genome sequence of Adhaeribacter sp. M2.</title>
        <authorList>
            <person name="Srinivasan S."/>
        </authorList>
    </citation>
    <scope>NUCLEOTIDE SEQUENCE [LARGE SCALE GENOMIC DNA]</scope>
    <source>
        <strain evidence="2 3">M2</strain>
    </source>
</reference>
<name>A0A5N1J745_9BACT</name>
<dbReference type="EMBL" id="VTWT01000002">
    <property type="protein sequence ID" value="KAA9340531.1"/>
    <property type="molecule type" value="Genomic_DNA"/>
</dbReference>
<accession>A0A5N1J745</accession>
<evidence type="ECO:0000313" key="2">
    <source>
        <dbReference type="EMBL" id="KAA9340531.1"/>
    </source>
</evidence>
<sequence>MPVSRERLYTDVKKLTSLEPPRSYYHPESLRKAATYTETEFKKLNCRVSRQNLYQGFHNIIASFGPEEGERIVIGAHYDVCGDQPGADDNASAVAGLLELARVMHEEKPELKFRYDFVAYNFEEPPFFATDEMGSAVHARSLAKEGVNVKLMVCLEMIGYFSEEPNSQGFQNEALKQIYPHTGNFIVVVGKEGQEETVQRVQSLMKETCKVDVQSINAPTSLPGVSLSDHRNYWTQGYQAVMINDTSFLRNPHYHQKSDTIDTLDFDKMTEVVKGVYNVILNF</sequence>
<dbReference type="PANTHER" id="PTHR12147">
    <property type="entry name" value="METALLOPEPTIDASE M28 FAMILY MEMBER"/>
    <property type="match status" value="1"/>
</dbReference>
<protein>
    <submittedName>
        <fullName evidence="2">M28 family peptidase</fullName>
    </submittedName>
</protein>
<comment type="caution">
    <text evidence="2">The sequence shown here is derived from an EMBL/GenBank/DDBJ whole genome shotgun (WGS) entry which is preliminary data.</text>
</comment>
<dbReference type="Gene3D" id="3.40.630.10">
    <property type="entry name" value="Zn peptidases"/>
    <property type="match status" value="1"/>
</dbReference>
<evidence type="ECO:0000313" key="3">
    <source>
        <dbReference type="Proteomes" id="UP000326570"/>
    </source>
</evidence>
<organism evidence="2 3">
    <name type="scientific">Adhaeribacter soli</name>
    <dbReference type="NCBI Taxonomy" id="2607655"/>
    <lineage>
        <taxon>Bacteria</taxon>
        <taxon>Pseudomonadati</taxon>
        <taxon>Bacteroidota</taxon>
        <taxon>Cytophagia</taxon>
        <taxon>Cytophagales</taxon>
        <taxon>Hymenobacteraceae</taxon>
        <taxon>Adhaeribacter</taxon>
    </lineage>
</organism>
<dbReference type="InterPro" id="IPR007484">
    <property type="entry name" value="Peptidase_M28"/>
</dbReference>
<dbReference type="GO" id="GO:0006508">
    <property type="term" value="P:proteolysis"/>
    <property type="evidence" value="ECO:0007669"/>
    <property type="project" value="InterPro"/>
</dbReference>
<dbReference type="PANTHER" id="PTHR12147:SF26">
    <property type="entry name" value="PEPTIDASE M28 DOMAIN-CONTAINING PROTEIN"/>
    <property type="match status" value="1"/>
</dbReference>
<dbReference type="RefSeq" id="WP_150902443.1">
    <property type="nucleotide sequence ID" value="NZ_VTWT01000002.1"/>
</dbReference>